<dbReference type="GO" id="GO:0005737">
    <property type="term" value="C:cytoplasm"/>
    <property type="evidence" value="ECO:0007669"/>
    <property type="project" value="TreeGrafter"/>
</dbReference>
<name>A0A100VQQ1_PAEAM</name>
<gene>
    <name evidence="2" type="ORF">PAHA3_4189</name>
</gene>
<dbReference type="CDD" id="cd05262">
    <property type="entry name" value="SDR_a7"/>
    <property type="match status" value="1"/>
</dbReference>
<sequence length="319" mass="34099">MRVLVTGATGFIGGAVVRELLDAGHQVVGLARSEKAGKPLTALGAQVQVGSIEDLAGLRKVATAVDGVIHLAFFHKFSHASLPTRLRVLFGGNPRHVVMRFMKAAIETDRRAIETLGTSLPAGDRALVVAMPTMTLTPGRLGTEASAGDPQSQGGLRIISEHTTLDLANRGIRSSIVRLPPIVHGEGDKTGLFPNLVNIARKKGFSAYTGSGNNRWPSVHLLDAARLFRLALEQAPAGSRFHAVSEEGIPFQEIATALGLHLNLPVQGIGVEEAGKHFGWLAPFTKTDNPASSALTQERLGWKPVHPTLLDDIRKGYYF</sequence>
<dbReference type="Proteomes" id="UP000069697">
    <property type="component" value="Unassembled WGS sequence"/>
</dbReference>
<dbReference type="PANTHER" id="PTHR48079:SF9">
    <property type="entry name" value="PUTATIVE-RELATED"/>
    <property type="match status" value="1"/>
</dbReference>
<dbReference type="PANTHER" id="PTHR48079">
    <property type="entry name" value="PROTEIN YEEZ"/>
    <property type="match status" value="1"/>
</dbReference>
<dbReference type="RefSeq" id="WP_062836548.1">
    <property type="nucleotide sequence ID" value="NZ_BCNV01000005.1"/>
</dbReference>
<proteinExistence type="predicted"/>
<feature type="domain" description="NAD-dependent epimerase/dehydratase" evidence="1">
    <location>
        <begin position="3"/>
        <end position="81"/>
    </location>
</feature>
<dbReference type="InterPro" id="IPR036291">
    <property type="entry name" value="NAD(P)-bd_dom_sf"/>
</dbReference>
<dbReference type="Gene3D" id="3.40.50.720">
    <property type="entry name" value="NAD(P)-binding Rossmann-like Domain"/>
    <property type="match status" value="1"/>
</dbReference>
<reference evidence="2 3" key="1">
    <citation type="journal article" date="2016" name="Genome Announc.">
        <title>Draft Genome Sequence of Paenibacillus amylolyticus Heshi-A3, Isolated from Fermented Rice Bran in a Japanese Fermented Seafood Dish.</title>
        <authorList>
            <person name="Akuzawa S."/>
            <person name="Nagaoka J."/>
            <person name="Kanekatsu M."/>
            <person name="Kubota E."/>
            <person name="Ohtake R."/>
            <person name="Suzuki T."/>
            <person name="Kanesaki Y."/>
        </authorList>
    </citation>
    <scope>NUCLEOTIDE SEQUENCE [LARGE SCALE GENOMIC DNA]</scope>
    <source>
        <strain evidence="2 3">Heshi-A3</strain>
    </source>
</reference>
<protein>
    <submittedName>
        <fullName evidence="2">Nucleoside-diphosphate-sugar epimerase</fullName>
    </submittedName>
</protein>
<dbReference type="InterPro" id="IPR051783">
    <property type="entry name" value="NAD(P)-dependent_oxidoreduct"/>
</dbReference>
<dbReference type="AlphaFoldDB" id="A0A100VQQ1"/>
<comment type="caution">
    <text evidence="2">The sequence shown here is derived from an EMBL/GenBank/DDBJ whole genome shotgun (WGS) entry which is preliminary data.</text>
</comment>
<dbReference type="GO" id="GO:0004029">
    <property type="term" value="F:aldehyde dehydrogenase (NAD+) activity"/>
    <property type="evidence" value="ECO:0007669"/>
    <property type="project" value="TreeGrafter"/>
</dbReference>
<dbReference type="Pfam" id="PF01370">
    <property type="entry name" value="Epimerase"/>
    <property type="match status" value="1"/>
</dbReference>
<evidence type="ECO:0000313" key="3">
    <source>
        <dbReference type="Proteomes" id="UP000069697"/>
    </source>
</evidence>
<dbReference type="EMBL" id="BCNV01000005">
    <property type="protein sequence ID" value="GAS84086.1"/>
    <property type="molecule type" value="Genomic_DNA"/>
</dbReference>
<organism evidence="2 3">
    <name type="scientific">Paenibacillus amylolyticus</name>
    <dbReference type="NCBI Taxonomy" id="1451"/>
    <lineage>
        <taxon>Bacteria</taxon>
        <taxon>Bacillati</taxon>
        <taxon>Bacillota</taxon>
        <taxon>Bacilli</taxon>
        <taxon>Bacillales</taxon>
        <taxon>Paenibacillaceae</taxon>
        <taxon>Paenibacillus</taxon>
    </lineage>
</organism>
<dbReference type="InterPro" id="IPR001509">
    <property type="entry name" value="Epimerase_deHydtase"/>
</dbReference>
<evidence type="ECO:0000313" key="2">
    <source>
        <dbReference type="EMBL" id="GAS84086.1"/>
    </source>
</evidence>
<accession>A0A100VQQ1</accession>
<reference evidence="3" key="2">
    <citation type="submission" date="2016-01" db="EMBL/GenBank/DDBJ databases">
        <title>Draft Genome Sequence of Paenibacillus amylolyticus Heshi-A3 that Was Isolated from Fermented Rice Bran with Aging Salted Mackerel, Which Was Named Heshiko as Traditional Fermented Seafood in Japan.</title>
        <authorList>
            <person name="Akuzawa S."/>
            <person name="Nakagawa J."/>
            <person name="Kanekatsu T."/>
            <person name="Kubota E."/>
            <person name="Ohtake R."/>
            <person name="Suzuki T."/>
            <person name="Kanesaki Y."/>
        </authorList>
    </citation>
    <scope>NUCLEOTIDE SEQUENCE [LARGE SCALE GENOMIC DNA]</scope>
    <source>
        <strain evidence="3">Heshi-A3</strain>
    </source>
</reference>
<dbReference type="SUPFAM" id="SSF51735">
    <property type="entry name" value="NAD(P)-binding Rossmann-fold domains"/>
    <property type="match status" value="1"/>
</dbReference>
<evidence type="ECO:0000259" key="1">
    <source>
        <dbReference type="Pfam" id="PF01370"/>
    </source>
</evidence>